<evidence type="ECO:0000256" key="2">
    <source>
        <dbReference type="ARBA" id="ARBA00005695"/>
    </source>
</evidence>
<dbReference type="OrthoDB" id="9803988at2"/>
<dbReference type="CDD" id="cd08512">
    <property type="entry name" value="PBP2_NikA_DppA_OppA_like_7"/>
    <property type="match status" value="1"/>
</dbReference>
<dbReference type="Pfam" id="PF00496">
    <property type="entry name" value="SBP_bac_5"/>
    <property type="match status" value="1"/>
</dbReference>
<gene>
    <name evidence="7" type="ORF">EAH89_27920</name>
</gene>
<feature type="signal peptide" evidence="5">
    <location>
        <begin position="1"/>
        <end position="23"/>
    </location>
</feature>
<comment type="similarity">
    <text evidence="2">Belongs to the bacterial solute-binding protein 5 family.</text>
</comment>
<evidence type="ECO:0000256" key="1">
    <source>
        <dbReference type="ARBA" id="ARBA00004418"/>
    </source>
</evidence>
<dbReference type="Gene3D" id="3.40.190.10">
    <property type="entry name" value="Periplasmic binding protein-like II"/>
    <property type="match status" value="1"/>
</dbReference>
<evidence type="ECO:0000259" key="6">
    <source>
        <dbReference type="Pfam" id="PF00496"/>
    </source>
</evidence>
<keyword evidence="4 5" id="KW-0732">Signal</keyword>
<evidence type="ECO:0000256" key="5">
    <source>
        <dbReference type="SAM" id="SignalP"/>
    </source>
</evidence>
<dbReference type="PIRSF" id="PIRSF002741">
    <property type="entry name" value="MppA"/>
    <property type="match status" value="1"/>
</dbReference>
<dbReference type="GO" id="GO:0015833">
    <property type="term" value="P:peptide transport"/>
    <property type="evidence" value="ECO:0007669"/>
    <property type="project" value="TreeGrafter"/>
</dbReference>
<dbReference type="Proteomes" id="UP000317078">
    <property type="component" value="Unassembled WGS sequence"/>
</dbReference>
<dbReference type="InterPro" id="IPR039424">
    <property type="entry name" value="SBP_5"/>
</dbReference>
<organism evidence="7 8">
    <name type="scientific">Muricoccus nepalensis</name>
    <dbReference type="NCBI Taxonomy" id="1854500"/>
    <lineage>
        <taxon>Bacteria</taxon>
        <taxon>Pseudomonadati</taxon>
        <taxon>Pseudomonadota</taxon>
        <taxon>Alphaproteobacteria</taxon>
        <taxon>Acetobacterales</taxon>
        <taxon>Roseomonadaceae</taxon>
        <taxon>Muricoccus</taxon>
    </lineage>
</organism>
<dbReference type="Gene3D" id="3.90.76.10">
    <property type="entry name" value="Dipeptide-binding Protein, Domain 1"/>
    <property type="match status" value="1"/>
</dbReference>
<dbReference type="InterPro" id="IPR030678">
    <property type="entry name" value="Peptide/Ni-bd"/>
</dbReference>
<dbReference type="PANTHER" id="PTHR30290:SF10">
    <property type="entry name" value="PERIPLASMIC OLIGOPEPTIDE-BINDING PROTEIN-RELATED"/>
    <property type="match status" value="1"/>
</dbReference>
<dbReference type="GO" id="GO:0030288">
    <property type="term" value="C:outer membrane-bounded periplasmic space"/>
    <property type="evidence" value="ECO:0007669"/>
    <property type="project" value="UniProtKB-ARBA"/>
</dbReference>
<keyword evidence="3" id="KW-0813">Transport</keyword>
<dbReference type="Gene3D" id="3.10.105.10">
    <property type="entry name" value="Dipeptide-binding Protein, Domain 3"/>
    <property type="match status" value="1"/>
</dbReference>
<comment type="caution">
    <text evidence="7">The sequence shown here is derived from an EMBL/GenBank/DDBJ whole genome shotgun (WGS) entry which is preliminary data.</text>
</comment>
<feature type="domain" description="Solute-binding protein family 5" evidence="6">
    <location>
        <begin position="83"/>
        <end position="456"/>
    </location>
</feature>
<dbReference type="AlphaFoldDB" id="A0A502F2F2"/>
<dbReference type="GO" id="GO:0043190">
    <property type="term" value="C:ATP-binding cassette (ABC) transporter complex"/>
    <property type="evidence" value="ECO:0007669"/>
    <property type="project" value="InterPro"/>
</dbReference>
<evidence type="ECO:0000256" key="3">
    <source>
        <dbReference type="ARBA" id="ARBA00022448"/>
    </source>
</evidence>
<keyword evidence="8" id="KW-1185">Reference proteome</keyword>
<dbReference type="SUPFAM" id="SSF53850">
    <property type="entry name" value="Periplasmic binding protein-like II"/>
    <property type="match status" value="1"/>
</dbReference>
<dbReference type="PANTHER" id="PTHR30290">
    <property type="entry name" value="PERIPLASMIC BINDING COMPONENT OF ABC TRANSPORTER"/>
    <property type="match status" value="1"/>
</dbReference>
<dbReference type="InterPro" id="IPR000914">
    <property type="entry name" value="SBP_5_dom"/>
</dbReference>
<comment type="subcellular location">
    <subcellularLocation>
        <location evidence="1">Periplasm</location>
    </subcellularLocation>
</comment>
<dbReference type="GO" id="GO:1904680">
    <property type="term" value="F:peptide transmembrane transporter activity"/>
    <property type="evidence" value="ECO:0007669"/>
    <property type="project" value="TreeGrafter"/>
</dbReference>
<dbReference type="RefSeq" id="WP_140887008.1">
    <property type="nucleotide sequence ID" value="NZ_RCZP01000058.1"/>
</dbReference>
<sequence>MRFKGLAAAALAALPLLAPPAAGQGTQLLYLAEDVPAGLDYDGPAVTVNTSQVGFINMMDTLVDYPIAGENDEGIRRLDFSRFEGRLAESWDYDAATLTWTFRLRQGVKSCAGNTFTADDVIYTLARGKSVSGTAPINWFLGSLASIAGFDRGVFTGGSRELGDAVEKVDDHTIRIRQSASNNLFLTVLTVYSMAPFDSVEMRKNATPEDPWSHTYANTVNAAGFGPYCLERWVKGDEFVLRANPDYYRGRPQIDRVVIKRVPQSANRALTLRSGQAQLTQRLTAREFEQLSRARGVRVAGIFGNETLLMGLNWRTPPFDNPKLRQAIALAMPLQQLSRIGYAGQARPWEAHFTEVLNGYVRPEAQYPQNLDRARQLLAEAGYPGGRGLEAFPDALRLSFTAERESYLGPLATAIQSALRDIGVPIQLDPLPQTQFADRRMVKKDLPMSLSDTEKPVGPDVVYATRLFFVSPQAGGVNNITNYSNPELDRLFGEAQTEPDPARRAPLVNQIQQIVQRDLAWIPLLETRTQWAFSDRLSGLTWHPDNSLRLFELRLAP</sequence>
<protein>
    <submittedName>
        <fullName evidence="7">ABC transporter substrate-binding protein</fullName>
    </submittedName>
</protein>
<accession>A0A502F2F2</accession>
<evidence type="ECO:0000256" key="4">
    <source>
        <dbReference type="ARBA" id="ARBA00022729"/>
    </source>
</evidence>
<feature type="chain" id="PRO_5021205230" evidence="5">
    <location>
        <begin position="24"/>
        <end position="557"/>
    </location>
</feature>
<proteinExistence type="inferred from homology"/>
<name>A0A502F2F2_9PROT</name>
<evidence type="ECO:0000313" key="7">
    <source>
        <dbReference type="EMBL" id="TPG44203.1"/>
    </source>
</evidence>
<dbReference type="EMBL" id="RCZP01000058">
    <property type="protein sequence ID" value="TPG44203.1"/>
    <property type="molecule type" value="Genomic_DNA"/>
</dbReference>
<evidence type="ECO:0000313" key="8">
    <source>
        <dbReference type="Proteomes" id="UP000317078"/>
    </source>
</evidence>
<reference evidence="7 8" key="1">
    <citation type="journal article" date="2019" name="Environ. Microbiol.">
        <title>Species interactions and distinct microbial communities in high Arctic permafrost affected cryosols are associated with the CH4 and CO2 gas fluxes.</title>
        <authorList>
            <person name="Altshuler I."/>
            <person name="Hamel J."/>
            <person name="Turney S."/>
            <person name="Magnuson E."/>
            <person name="Levesque R."/>
            <person name="Greer C."/>
            <person name="Whyte L.G."/>
        </authorList>
    </citation>
    <scope>NUCLEOTIDE SEQUENCE [LARGE SCALE GENOMIC DNA]</scope>
    <source>
        <strain evidence="7 8">S9.3B</strain>
    </source>
</reference>